<feature type="region of interest" description="Disordered" evidence="1">
    <location>
        <begin position="57"/>
        <end position="77"/>
    </location>
</feature>
<dbReference type="Pfam" id="PF09709">
    <property type="entry name" value="Cas_Csd1"/>
    <property type="match status" value="1"/>
</dbReference>
<proteinExistence type="predicted"/>
<name>A0ABM8AI52_9DEIO</name>
<evidence type="ECO:0000313" key="3">
    <source>
        <dbReference type="Proteomes" id="UP001064971"/>
    </source>
</evidence>
<organism evidence="2 3">
    <name type="scientific">Deinococcus aetherius</name>
    <dbReference type="NCBI Taxonomy" id="200252"/>
    <lineage>
        <taxon>Bacteria</taxon>
        <taxon>Thermotogati</taxon>
        <taxon>Deinococcota</taxon>
        <taxon>Deinococci</taxon>
        <taxon>Deinococcales</taxon>
        <taxon>Deinococcaceae</taxon>
        <taxon>Deinococcus</taxon>
    </lineage>
</organism>
<dbReference type="NCBIfam" id="TIGR01863">
    <property type="entry name" value="cas_Csd1"/>
    <property type="match status" value="1"/>
</dbReference>
<keyword evidence="3" id="KW-1185">Reference proteome</keyword>
<gene>
    <name evidence="2" type="ORF">DAETH_34450</name>
</gene>
<reference evidence="2" key="1">
    <citation type="submission" date="2022-07" db="EMBL/GenBank/DDBJ databases">
        <title>Complete Genome Sequence of the Radioresistant Bacterium Deinococcus aetherius ST0316, Isolated from the Air Dust collected in Lower Stratosphere above Japan.</title>
        <authorList>
            <person name="Satoh K."/>
            <person name="Hagiwara K."/>
            <person name="Katsumata K."/>
            <person name="Kubo A."/>
            <person name="Yokobori S."/>
            <person name="Yamagishi A."/>
            <person name="Oono Y."/>
            <person name="Narumi I."/>
        </authorList>
    </citation>
    <scope>NUCLEOTIDE SEQUENCE</scope>
    <source>
        <strain evidence="2">ST0316</strain>
        <plasmid evidence="2">pDAETH-1</plasmid>
    </source>
</reference>
<dbReference type="Proteomes" id="UP001064971">
    <property type="component" value="Plasmid pDAETH-1"/>
</dbReference>
<dbReference type="RefSeq" id="WP_264777955.1">
    <property type="nucleotide sequence ID" value="NZ_AP026561.1"/>
</dbReference>
<protein>
    <submittedName>
        <fullName evidence="2">CRISPR-associated Csd1 family protein</fullName>
    </submittedName>
</protein>
<feature type="compositionally biased region" description="Polar residues" evidence="1">
    <location>
        <begin position="615"/>
        <end position="636"/>
    </location>
</feature>
<geneLocation type="plasmid" evidence="2 3">
    <name>pDAETH-1</name>
</geneLocation>
<keyword evidence="2" id="KW-0614">Plasmid</keyword>
<dbReference type="EMBL" id="AP026561">
    <property type="protein sequence ID" value="BDP43476.1"/>
    <property type="molecule type" value="Genomic_DNA"/>
</dbReference>
<evidence type="ECO:0000313" key="2">
    <source>
        <dbReference type="EMBL" id="BDP43476.1"/>
    </source>
</evidence>
<evidence type="ECO:0000256" key="1">
    <source>
        <dbReference type="SAM" id="MobiDB-lite"/>
    </source>
</evidence>
<sequence>MSLLHQLREYELRMRREGKKPVSEGEQPGGDEMPFMYALQPVRWEVRLRGDGTVLDVQPLSSGKTKGKDLGRPTPAPNVVRASGVKSKLLMDNAEYALGIVRKEGDPKVKQRHDAFRALVQACAEATGEPSVQAVAGFLAGHDPASFREKYLAVFPDFAPDTNVTFSVDGVEPLTLPAVQRFWAGQFGQGDAEADGTTLTAECLITGEIGPVMEREPVKIKGILSGQVAGMNFISANAQAFESYGLQASQIAPVKFEAAEQYANGLNRLLADPNTSLKVGGVTYAFWTGEGAVPLVARALQEPPAELKSRFAIQKRREKKARPEEVRQTLWGIFQGEQPTLKPGAAFYAVGLTPSGSRIAVRTHLTSTVQAAVDNLSDYFAAQALVGVREEDAGKTYSVLDLVRAMYRDVNKAHTAPDVDALVQFALSGRPLPEAFLARLAARNRADEYRVTRPRAALTKMVLLSRDWKELDMEKDSLDALDPGQREPAYHLGRLLAVLDDIQGSVMKANTTLVDRFYGSMSTTPYAVVGRLIHGSQAHLQKLRKENEPAYRAKQRELEDVMSRLRDIPAKPLTTAQQALFALGYYHQRAEISAGIRERTEAKREREAQAKAAQNLPTGLFNTQEQVDPQEQGAAQ</sequence>
<feature type="compositionally biased region" description="Basic and acidic residues" evidence="1">
    <location>
        <begin position="597"/>
        <end position="609"/>
    </location>
</feature>
<dbReference type="InterPro" id="IPR010144">
    <property type="entry name" value="CRISPR-assoc_prot_Csd1-typ"/>
</dbReference>
<accession>A0ABM8AI52</accession>
<feature type="region of interest" description="Disordered" evidence="1">
    <location>
        <begin position="597"/>
        <end position="636"/>
    </location>
</feature>